<dbReference type="EMBL" id="JACHJS010000001">
    <property type="protein sequence ID" value="MBB4965684.1"/>
    <property type="molecule type" value="Genomic_DNA"/>
</dbReference>
<protein>
    <submittedName>
        <fullName evidence="1">Uncharacterized protein</fullName>
    </submittedName>
</protein>
<comment type="caution">
    <text evidence="1">The sequence shown here is derived from an EMBL/GenBank/DDBJ whole genome shotgun (WGS) entry which is preliminary data.</text>
</comment>
<dbReference type="AlphaFoldDB" id="A0A7W7T334"/>
<accession>A0A7W7T334</accession>
<dbReference type="Proteomes" id="UP000542674">
    <property type="component" value="Unassembled WGS sequence"/>
</dbReference>
<evidence type="ECO:0000313" key="2">
    <source>
        <dbReference type="Proteomes" id="UP000542674"/>
    </source>
</evidence>
<gene>
    <name evidence="1" type="ORF">F4559_003043</name>
</gene>
<reference evidence="1 2" key="1">
    <citation type="submission" date="2020-08" db="EMBL/GenBank/DDBJ databases">
        <title>Sequencing the genomes of 1000 actinobacteria strains.</title>
        <authorList>
            <person name="Klenk H.-P."/>
        </authorList>
    </citation>
    <scope>NUCLEOTIDE SEQUENCE [LARGE SCALE GENOMIC DNA]</scope>
    <source>
        <strain evidence="1 2">DSM 45084</strain>
    </source>
</reference>
<dbReference type="RefSeq" id="WP_184669320.1">
    <property type="nucleotide sequence ID" value="NZ_BAABAI010000029.1"/>
</dbReference>
<keyword evidence="2" id="KW-1185">Reference proteome</keyword>
<organism evidence="1 2">
    <name type="scientific">Saccharothrix violaceirubra</name>
    <dbReference type="NCBI Taxonomy" id="413306"/>
    <lineage>
        <taxon>Bacteria</taxon>
        <taxon>Bacillati</taxon>
        <taxon>Actinomycetota</taxon>
        <taxon>Actinomycetes</taxon>
        <taxon>Pseudonocardiales</taxon>
        <taxon>Pseudonocardiaceae</taxon>
        <taxon>Saccharothrix</taxon>
    </lineage>
</organism>
<name>A0A7W7T334_9PSEU</name>
<proteinExistence type="predicted"/>
<sequence>MVEEMSVEVVISPRGELPAEGSAEEVDWESYGASVVRVFEAVARAAFVTSLEVTWLLLPGPLPERLGWLRLGAEVTVEQATELLVGMLIGKGPYCRLVGARQFTAAVDWDGIVLLLVPDDVAERAGDLGDDEACVEFCTPSLSTWEAPGDLVTAAADSGFWERVRVAGGELVLVREDWADGRYGTRWFRVTAENVDEVAGAVWRRSRVTVVVDPVLFPAAALDDYFTAFPDVLTPGELRHCTYQEGVEDVSEVTDEGLSLMLPEEAMGRWVVVVPDADGVVRGEWLGFMRD</sequence>
<evidence type="ECO:0000313" key="1">
    <source>
        <dbReference type="EMBL" id="MBB4965684.1"/>
    </source>
</evidence>